<dbReference type="Proteomes" id="UP000305778">
    <property type="component" value="Unassembled WGS sequence"/>
</dbReference>
<name>A0A4U0SIU3_9ACTN</name>
<comment type="caution">
    <text evidence="2">The sequence shown here is derived from an EMBL/GenBank/DDBJ whole genome shotgun (WGS) entry which is preliminary data.</text>
</comment>
<reference evidence="2 3" key="1">
    <citation type="submission" date="2019-04" db="EMBL/GenBank/DDBJ databases">
        <title>Streptomyces oryziradicis sp. nov., a novel actinomycete isolated from rhizosphere soil of rice (Oryza sativa L.).</title>
        <authorList>
            <person name="Li C."/>
        </authorList>
    </citation>
    <scope>NUCLEOTIDE SEQUENCE [LARGE SCALE GENOMIC DNA]</scope>
    <source>
        <strain evidence="2 3">NEAU-C40</strain>
    </source>
</reference>
<evidence type="ECO:0000313" key="3">
    <source>
        <dbReference type="Proteomes" id="UP000305778"/>
    </source>
</evidence>
<feature type="region of interest" description="Disordered" evidence="1">
    <location>
        <begin position="678"/>
        <end position="698"/>
    </location>
</feature>
<feature type="region of interest" description="Disordered" evidence="1">
    <location>
        <begin position="1"/>
        <end position="63"/>
    </location>
</feature>
<dbReference type="AlphaFoldDB" id="A0A4U0SIU3"/>
<protein>
    <submittedName>
        <fullName evidence="2">Uncharacterized protein</fullName>
    </submittedName>
</protein>
<proteinExistence type="predicted"/>
<organism evidence="2 3">
    <name type="scientific">Actinacidiphila oryziradicis</name>
    <dbReference type="NCBI Taxonomy" id="2571141"/>
    <lineage>
        <taxon>Bacteria</taxon>
        <taxon>Bacillati</taxon>
        <taxon>Actinomycetota</taxon>
        <taxon>Actinomycetes</taxon>
        <taxon>Kitasatosporales</taxon>
        <taxon>Streptomycetaceae</taxon>
        <taxon>Actinacidiphila</taxon>
    </lineage>
</organism>
<evidence type="ECO:0000256" key="1">
    <source>
        <dbReference type="SAM" id="MobiDB-lite"/>
    </source>
</evidence>
<sequence length="698" mass="75647">MEDDYSHGHADGVPEPQHETAPPGPSAPPASEYEHSGTGDESPETVEAEKPEDSDEDLPALPYGLPALPKTAAVRKLAGALVSYGYSEGAATAVARAIARPEEARKRLQNPDIMRVPGGVLETITTQVWLPSVSHFPGNNREAGHRTYPLSGELQPGSYPPLRGLEATPGETGELVLTAQSRAHVVSALDQSNAFLARHNDLEETIGQHGILRELLLTVIRINHTNGEDPAWTLSGADGSSRISAGHRIHGLGASDVVYALATEDRKYRGLLSEVLASTQKSRDELGPEDVKRAQALVAPATFILRFRPDTRSILRFDQAIRFIVGITHVEPPKPWGMASENDALADPVIEEFLAARRINQSQAEWFAADLSPDQVQARGLDPNPDTRVAEIVGRILPKTEHDVFRKGVLRITAKGKVTSDFKAKVVTEMVLRPWRSAHPDADGVDRVSGARSTLQRMLKWPILQESGWRRGGDNDPDKMLEVALKDLSTDGSSGAAGVELGVRGGYYLAVHGSLVREARGRTQDYRAPSSVVQRMTESPQGLRALHRAILDGRQGNEPQQVDKSGSLRYNVRGEPLAATDDWLRTTFPALGENVPAAPIEGTVDTPEARFEQSKSHFASMVASLENAIRAAEAVQGRSRPLVKERGWPQVHAEDLAARLDKISGRLKMYAAIAEVADEAYPGEDDPDETAGGETDQG</sequence>
<dbReference type="OrthoDB" id="5166867at2"/>
<keyword evidence="3" id="KW-1185">Reference proteome</keyword>
<gene>
    <name evidence="2" type="ORF">FCI23_21955</name>
</gene>
<dbReference type="EMBL" id="SUMC01000021">
    <property type="protein sequence ID" value="TKA09512.1"/>
    <property type="molecule type" value="Genomic_DNA"/>
</dbReference>
<accession>A0A4U0SIU3</accession>
<evidence type="ECO:0000313" key="2">
    <source>
        <dbReference type="EMBL" id="TKA09512.1"/>
    </source>
</evidence>
<dbReference type="RefSeq" id="WP_136725641.1">
    <property type="nucleotide sequence ID" value="NZ_SUMC01000021.1"/>
</dbReference>
<feature type="compositionally biased region" description="Acidic residues" evidence="1">
    <location>
        <begin position="41"/>
        <end position="58"/>
    </location>
</feature>
<feature type="compositionally biased region" description="Basic and acidic residues" evidence="1">
    <location>
        <begin position="1"/>
        <end position="18"/>
    </location>
</feature>